<reference evidence="2" key="1">
    <citation type="submission" date="2016-10" db="EMBL/GenBank/DDBJ databases">
        <authorList>
            <person name="Varghese N."/>
            <person name="Submissions S."/>
        </authorList>
    </citation>
    <scope>NUCLEOTIDE SEQUENCE [LARGE SCALE GENOMIC DNA]</scope>
    <source>
        <strain evidence="2">CGMCC 1.6489</strain>
    </source>
</reference>
<dbReference type="Proteomes" id="UP000198762">
    <property type="component" value="Unassembled WGS sequence"/>
</dbReference>
<dbReference type="AlphaFoldDB" id="A0A1H9Y868"/>
<name>A0A1H9Y868_9GAMM</name>
<organism evidence="1 2">
    <name type="scientific">Marinobacter segnicrescens</name>
    <dbReference type="NCBI Taxonomy" id="430453"/>
    <lineage>
        <taxon>Bacteria</taxon>
        <taxon>Pseudomonadati</taxon>
        <taxon>Pseudomonadota</taxon>
        <taxon>Gammaproteobacteria</taxon>
        <taxon>Pseudomonadales</taxon>
        <taxon>Marinobacteraceae</taxon>
        <taxon>Marinobacter</taxon>
    </lineage>
</organism>
<protein>
    <submittedName>
        <fullName evidence="1">Uncharacterized protein</fullName>
    </submittedName>
</protein>
<evidence type="ECO:0000313" key="1">
    <source>
        <dbReference type="EMBL" id="SES65011.1"/>
    </source>
</evidence>
<dbReference type="EMBL" id="FOHZ01000001">
    <property type="protein sequence ID" value="SES65011.1"/>
    <property type="molecule type" value="Genomic_DNA"/>
</dbReference>
<dbReference type="STRING" id="430453.SAMN04487962_10116"/>
<sequence>MASPKHLTRTLYEQWETVEALVRATREMPAFSEEQVLAAIRQAQPALDDVQVREALRRLLGSGVMETQSRSESFVVNAHVLEFVRGLTHEHELGLSSVIQARIEAIRGATETLTAGIEAGDTGQQTQAINQLSTLFRDIARQLEQDRHAIAELAEQAKSADTRAPIAKRYKSVLDAYDQYVEPMNEMMDSGPSGIFYHHLAAAEDALDLGYNRLNTKGALYSHLNRLRHVGYQAKELRRLGRITAQQCAEILLPLREEARQHNNLSSAISRLLGQVRKKGLNRTFRKRQDQSWLPVWRVNQSRSVSVGDEIKTIMAEARNFEPSEREFPGEVDAAPITIAEWINEEQLRQQLLKDLPVGNLLEWLKHHYPSLPDQVLLRLYHDLAREDLWEMELEAQPTISALSLISVHYWPYRLTQPVNKTRE</sequence>
<dbReference type="OrthoDB" id="5845356at2"/>
<evidence type="ECO:0000313" key="2">
    <source>
        <dbReference type="Proteomes" id="UP000198762"/>
    </source>
</evidence>
<accession>A0A1H9Y868</accession>
<proteinExistence type="predicted"/>
<gene>
    <name evidence="1" type="ORF">SAMN04487962_10116</name>
</gene>
<keyword evidence="2" id="KW-1185">Reference proteome</keyword>